<dbReference type="Proteomes" id="UP000789901">
    <property type="component" value="Unassembled WGS sequence"/>
</dbReference>
<keyword evidence="1" id="KW-0547">Nucleotide-binding</keyword>
<accession>A0ABN7V5H4</accession>
<dbReference type="PANTHER" id="PTHR47642:SF5">
    <property type="entry name" value="ATP-DEPENDENT DNA HELICASE"/>
    <property type="match status" value="1"/>
</dbReference>
<dbReference type="EMBL" id="CAJVQB010009791">
    <property type="protein sequence ID" value="CAG8733634.1"/>
    <property type="molecule type" value="Genomic_DNA"/>
</dbReference>
<keyword evidence="4" id="KW-1185">Reference proteome</keyword>
<organism evidence="3 4">
    <name type="scientific">Gigaspora margarita</name>
    <dbReference type="NCBI Taxonomy" id="4874"/>
    <lineage>
        <taxon>Eukaryota</taxon>
        <taxon>Fungi</taxon>
        <taxon>Fungi incertae sedis</taxon>
        <taxon>Mucoromycota</taxon>
        <taxon>Glomeromycotina</taxon>
        <taxon>Glomeromycetes</taxon>
        <taxon>Diversisporales</taxon>
        <taxon>Gigasporaceae</taxon>
        <taxon>Gigaspora</taxon>
    </lineage>
</organism>
<evidence type="ECO:0000256" key="1">
    <source>
        <dbReference type="RuleBase" id="RU363044"/>
    </source>
</evidence>
<keyword evidence="1" id="KW-0233">DNA recombination</keyword>
<feature type="domain" description="DNA helicase Pif1-like DEAD-box helicase" evidence="2">
    <location>
        <begin position="197"/>
        <end position="344"/>
    </location>
</feature>
<evidence type="ECO:0000313" key="4">
    <source>
        <dbReference type="Proteomes" id="UP000789901"/>
    </source>
</evidence>
<keyword evidence="1" id="KW-0347">Helicase</keyword>
<comment type="catalytic activity">
    <reaction evidence="1">
        <text>ATP + H2O = ADP + phosphate + H(+)</text>
        <dbReference type="Rhea" id="RHEA:13065"/>
        <dbReference type="ChEBI" id="CHEBI:15377"/>
        <dbReference type="ChEBI" id="CHEBI:15378"/>
        <dbReference type="ChEBI" id="CHEBI:30616"/>
        <dbReference type="ChEBI" id="CHEBI:43474"/>
        <dbReference type="ChEBI" id="CHEBI:456216"/>
        <dbReference type="EC" id="5.6.2.3"/>
    </reaction>
</comment>
<dbReference type="Pfam" id="PF05970">
    <property type="entry name" value="PIF1"/>
    <property type="match status" value="1"/>
</dbReference>
<protein>
    <recommendedName>
        <fullName evidence="1">ATP-dependent DNA helicase</fullName>
        <ecNumber evidence="1">5.6.2.3</ecNumber>
    </recommendedName>
</protein>
<dbReference type="PANTHER" id="PTHR47642">
    <property type="entry name" value="ATP-DEPENDENT DNA HELICASE"/>
    <property type="match status" value="1"/>
</dbReference>
<dbReference type="InterPro" id="IPR051055">
    <property type="entry name" value="PIF1_helicase"/>
</dbReference>
<keyword evidence="1" id="KW-0227">DNA damage</keyword>
<sequence length="404" mass="46577">STIPDPQNEPELYTAVITNQIHTCNEKYRIIASQSQICKKGFPPEAAIVKLLTTEPPPTRSRFVLLAYMIDENDENPYYDNTIMKYMHCSLNPEFENLTYLQYFEQYSITSSQPTTSRPIYCDQLQNYVIKCTKEIIVRYHYLKLEDDKLLYSLNNQLPTNLHSIIQSQLETLKIFSYIFPLTATLELLANQYNTISIISIYIDRTSNSKWSYYFITELAGTGKSYIIYIIIKMLEQRNFSYLLLAPTGVAVQNVGGKTIYSELQIISTQTGFISKAFADKDFKTYLQKIDTLIIEEISIVSAKLLDFISNLFTRLYNNAIAFGRINVIVVANLFQLPPVSEQPVFKSATCDTQFFKFLEEVRTGRISTESWSMLYQCHLQFVTHPAIDILLHTTHIVDLKENA</sequence>
<gene>
    <name evidence="3" type="ORF">GMARGA_LOCUS14639</name>
</gene>
<comment type="cofactor">
    <cofactor evidence="1">
        <name>Mg(2+)</name>
        <dbReference type="ChEBI" id="CHEBI:18420"/>
    </cofactor>
</comment>
<feature type="non-terminal residue" evidence="3">
    <location>
        <position position="1"/>
    </location>
</feature>
<evidence type="ECO:0000313" key="3">
    <source>
        <dbReference type="EMBL" id="CAG8733634.1"/>
    </source>
</evidence>
<dbReference type="SUPFAM" id="SSF52540">
    <property type="entry name" value="P-loop containing nucleoside triphosphate hydrolases"/>
    <property type="match status" value="1"/>
</dbReference>
<keyword evidence="1" id="KW-0234">DNA repair</keyword>
<keyword evidence="1" id="KW-0067">ATP-binding</keyword>
<evidence type="ECO:0000259" key="2">
    <source>
        <dbReference type="Pfam" id="PF05970"/>
    </source>
</evidence>
<comment type="caution">
    <text evidence="3">The sequence shown here is derived from an EMBL/GenBank/DDBJ whole genome shotgun (WGS) entry which is preliminary data.</text>
</comment>
<dbReference type="Gene3D" id="3.40.50.300">
    <property type="entry name" value="P-loop containing nucleotide triphosphate hydrolases"/>
    <property type="match status" value="1"/>
</dbReference>
<comment type="similarity">
    <text evidence="1">Belongs to the helicase family.</text>
</comment>
<proteinExistence type="inferred from homology"/>
<reference evidence="3 4" key="1">
    <citation type="submission" date="2021-06" db="EMBL/GenBank/DDBJ databases">
        <authorList>
            <person name="Kallberg Y."/>
            <person name="Tangrot J."/>
            <person name="Rosling A."/>
        </authorList>
    </citation>
    <scope>NUCLEOTIDE SEQUENCE [LARGE SCALE GENOMIC DNA]</scope>
    <source>
        <strain evidence="3 4">120-4 pot B 10/14</strain>
    </source>
</reference>
<dbReference type="InterPro" id="IPR027417">
    <property type="entry name" value="P-loop_NTPase"/>
</dbReference>
<dbReference type="EC" id="5.6.2.3" evidence="1"/>
<dbReference type="InterPro" id="IPR010285">
    <property type="entry name" value="DNA_helicase_pif1-like_DEAD"/>
</dbReference>
<keyword evidence="1" id="KW-0378">Hydrolase</keyword>
<name>A0ABN7V5H4_GIGMA</name>